<dbReference type="FunFam" id="3.40.50.790:FF:000002">
    <property type="entry name" value="Ribosomal protein"/>
    <property type="match status" value="1"/>
</dbReference>
<name>A0A6B0RI57_9CETA</name>
<evidence type="ECO:0000256" key="2">
    <source>
        <dbReference type="ARBA" id="ARBA00022980"/>
    </source>
</evidence>
<dbReference type="Pfam" id="PF00687">
    <property type="entry name" value="Ribosomal_L1"/>
    <property type="match status" value="1"/>
</dbReference>
<evidence type="ECO:0000256" key="1">
    <source>
        <dbReference type="ARBA" id="ARBA00010531"/>
    </source>
</evidence>
<comment type="caution">
    <text evidence="7">The sequence shown here is derived from an EMBL/GenBank/DDBJ whole genome shotgun (WGS) entry which is preliminary data.</text>
</comment>
<protein>
    <recommendedName>
        <fullName evidence="5">Ribosomal protein</fullName>
    </recommendedName>
</protein>
<comment type="function">
    <text evidence="4">Component of the large ribosomal subunit. The ribosome is a large ribonucleoprotein complex responsible for the synthesis of proteins in the cell.</text>
</comment>
<dbReference type="InterPro" id="IPR028364">
    <property type="entry name" value="Ribosomal_uL1/biogenesis"/>
</dbReference>
<keyword evidence="8" id="KW-1185">Reference proteome</keyword>
<evidence type="ECO:0000256" key="6">
    <source>
        <dbReference type="SAM" id="MobiDB-lite"/>
    </source>
</evidence>
<evidence type="ECO:0000256" key="3">
    <source>
        <dbReference type="ARBA" id="ARBA00023274"/>
    </source>
</evidence>
<dbReference type="EMBL" id="VBQZ03000059">
    <property type="protein sequence ID" value="MXQ89829.1"/>
    <property type="molecule type" value="Genomic_DNA"/>
</dbReference>
<feature type="region of interest" description="Disordered" evidence="6">
    <location>
        <begin position="1"/>
        <end position="56"/>
    </location>
</feature>
<dbReference type="SUPFAM" id="SSF56808">
    <property type="entry name" value="Ribosomal protein L1"/>
    <property type="match status" value="1"/>
</dbReference>
<keyword evidence="3 5" id="KW-0687">Ribonucleoprotein</keyword>
<keyword evidence="2 5" id="KW-0689">Ribosomal protein</keyword>
<dbReference type="AlphaFoldDB" id="A0A6B0RI57"/>
<organism evidence="7 8">
    <name type="scientific">Bos mutus</name>
    <name type="common">wild yak</name>
    <dbReference type="NCBI Taxonomy" id="72004"/>
    <lineage>
        <taxon>Eukaryota</taxon>
        <taxon>Metazoa</taxon>
        <taxon>Chordata</taxon>
        <taxon>Craniata</taxon>
        <taxon>Vertebrata</taxon>
        <taxon>Euteleostomi</taxon>
        <taxon>Mammalia</taxon>
        <taxon>Eutheria</taxon>
        <taxon>Laurasiatheria</taxon>
        <taxon>Artiodactyla</taxon>
        <taxon>Ruminantia</taxon>
        <taxon>Pecora</taxon>
        <taxon>Bovidae</taxon>
        <taxon>Bovinae</taxon>
        <taxon>Bos</taxon>
    </lineage>
</organism>
<sequence length="176" mass="19143">MGNHEQQSLPRHPLRGGAGSPAQEPAQAPEVLGDGGASDQPEELGPSKDKHFLGPIRLKSTPCPKFSVCVPGNQQHRDEAKAVDIPHMDIEALKKLNKKKLIKKLAKKYDAFLASESLIKQVQRILGPGLNKAGKFPSLLTHNENLVAEVDEVHDQVPDEEGAMSGSGCWPHEDNR</sequence>
<dbReference type="Gene3D" id="3.40.50.790">
    <property type="match status" value="1"/>
</dbReference>
<dbReference type="PROSITE" id="PS01199">
    <property type="entry name" value="RIBOSOMAL_L1"/>
    <property type="match status" value="1"/>
</dbReference>
<dbReference type="Proteomes" id="UP000322234">
    <property type="component" value="Unassembled WGS sequence"/>
</dbReference>
<dbReference type="InterPro" id="IPR016095">
    <property type="entry name" value="Ribosomal_uL1_3-a/b-sand"/>
</dbReference>
<accession>A0A6B0RI57</accession>
<dbReference type="GO" id="GO:0005840">
    <property type="term" value="C:ribosome"/>
    <property type="evidence" value="ECO:0007669"/>
    <property type="project" value="UniProtKB-KW"/>
</dbReference>
<dbReference type="InterPro" id="IPR023673">
    <property type="entry name" value="Ribosomal_uL1_CS"/>
</dbReference>
<proteinExistence type="inferred from homology"/>
<dbReference type="GO" id="GO:1990904">
    <property type="term" value="C:ribonucleoprotein complex"/>
    <property type="evidence" value="ECO:0007669"/>
    <property type="project" value="UniProtKB-KW"/>
</dbReference>
<gene>
    <name evidence="7" type="ORF">E5288_WYG020515</name>
</gene>
<evidence type="ECO:0000313" key="7">
    <source>
        <dbReference type="EMBL" id="MXQ89829.1"/>
    </source>
</evidence>
<reference evidence="7" key="1">
    <citation type="submission" date="2019-10" db="EMBL/GenBank/DDBJ databases">
        <title>The sequence and de novo assembly of the wild yak genome.</title>
        <authorList>
            <person name="Liu Y."/>
        </authorList>
    </citation>
    <scope>NUCLEOTIDE SEQUENCE [LARGE SCALE GENOMIC DNA]</scope>
    <source>
        <strain evidence="7">WY2019</strain>
    </source>
</reference>
<feature type="region of interest" description="Disordered" evidence="6">
    <location>
        <begin position="155"/>
        <end position="176"/>
    </location>
</feature>
<evidence type="ECO:0000313" key="8">
    <source>
        <dbReference type="Proteomes" id="UP000322234"/>
    </source>
</evidence>
<dbReference type="InterPro" id="IPR023674">
    <property type="entry name" value="Ribosomal_uL1-like"/>
</dbReference>
<comment type="similarity">
    <text evidence="1 5">Belongs to the universal ribosomal protein uL1 family.</text>
</comment>
<evidence type="ECO:0000256" key="4">
    <source>
        <dbReference type="ARBA" id="ARBA00034092"/>
    </source>
</evidence>
<evidence type="ECO:0000256" key="5">
    <source>
        <dbReference type="RuleBase" id="RU000659"/>
    </source>
</evidence>